<dbReference type="InterPro" id="IPR002646">
    <property type="entry name" value="PolA_pol_head_dom"/>
</dbReference>
<keyword evidence="7" id="KW-0547">Nucleotide-binding</keyword>
<keyword evidence="8" id="KW-0460">Magnesium</keyword>
<evidence type="ECO:0000256" key="6">
    <source>
        <dbReference type="ARBA" id="ARBA00022723"/>
    </source>
</evidence>
<dbReference type="OrthoDB" id="445712at2759"/>
<evidence type="ECO:0000256" key="2">
    <source>
        <dbReference type="ARBA" id="ARBA00007265"/>
    </source>
</evidence>
<dbReference type="GO" id="GO:1990180">
    <property type="term" value="P:mitochondrial tRNA 3'-end processing"/>
    <property type="evidence" value="ECO:0007669"/>
    <property type="project" value="TreeGrafter"/>
</dbReference>
<evidence type="ECO:0000256" key="7">
    <source>
        <dbReference type="ARBA" id="ARBA00022741"/>
    </source>
</evidence>
<dbReference type="GO" id="GO:0000049">
    <property type="term" value="F:tRNA binding"/>
    <property type="evidence" value="ECO:0007669"/>
    <property type="project" value="TreeGrafter"/>
</dbReference>
<sequence>MSTGKLVSAFSLRLKKLGRYAEFAVPITHKKIFTAINLNPRRTSSFRNNHLVLSCPQLLKRNLFTMKVETEDFKSIFTEELIQLQKIFEKHNYEIRFAGGPVRDLLMNIKPHDLDFATTATPQQMKDMFNSENIRMINLTGEKHGTITVRINEKENFEITTLRIDVINHGRHAEVEFTKDWELDANRRDLTVNSMFLGFDGTVYDYCGGWEDLQKRRVAFVGDSRTRMQEDYLRILRYFRFCARISPDPNLHEPDTEQALLENMEGLSRISGERIWLELKQILSNRHAGPLLETMLRLGIAPHIGLGDNPSLKEFKVIWERAKNNDIKLLPITLLAALLDSEEAAVSLHSRLKYPNFDKELSFFIVQHRNILPEPFKPLRPYQMIVIDTKQKMKDAIFRGAELLRYQGKQELADEFEKWVPPRFPVGGADLKDKGVPGGKPMSLVIQRLRSKWKESDFQISHEDLVRCIPNVMEELGIKVQK</sequence>
<dbReference type="SUPFAM" id="SSF81301">
    <property type="entry name" value="Nucleotidyltransferase"/>
    <property type="match status" value="1"/>
</dbReference>
<dbReference type="InterPro" id="IPR050264">
    <property type="entry name" value="Bact_CCA-adding_enz_type3_sf"/>
</dbReference>
<dbReference type="GO" id="GO:0001680">
    <property type="term" value="P:tRNA 3'-terminal CCA addition"/>
    <property type="evidence" value="ECO:0007669"/>
    <property type="project" value="TreeGrafter"/>
</dbReference>
<evidence type="ECO:0000259" key="10">
    <source>
        <dbReference type="Pfam" id="PF01743"/>
    </source>
</evidence>
<dbReference type="InterPro" id="IPR043519">
    <property type="entry name" value="NT_sf"/>
</dbReference>
<dbReference type="Gene3D" id="1.10.3090.10">
    <property type="entry name" value="cca-adding enzyme, domain 2"/>
    <property type="match status" value="1"/>
</dbReference>
<evidence type="ECO:0008006" key="14">
    <source>
        <dbReference type="Google" id="ProtNLM"/>
    </source>
</evidence>
<dbReference type="AlphaFoldDB" id="A0A8J2RAQ0"/>
<dbReference type="InterPro" id="IPR032828">
    <property type="entry name" value="PolyA_RNA-bd"/>
</dbReference>
<evidence type="ECO:0000256" key="9">
    <source>
        <dbReference type="RuleBase" id="RU003953"/>
    </source>
</evidence>
<feature type="domain" description="tRNA nucleotidyltransferase/poly(A) polymerase RNA and SrmB- binding" evidence="11">
    <location>
        <begin position="253"/>
        <end position="304"/>
    </location>
</feature>
<proteinExistence type="inferred from homology"/>
<feature type="domain" description="Poly A polymerase head" evidence="10">
    <location>
        <begin position="96"/>
        <end position="218"/>
    </location>
</feature>
<evidence type="ECO:0000256" key="1">
    <source>
        <dbReference type="ARBA" id="ARBA00001946"/>
    </source>
</evidence>
<dbReference type="Gene3D" id="3.30.460.10">
    <property type="entry name" value="Beta Polymerase, domain 2"/>
    <property type="match status" value="1"/>
</dbReference>
<reference evidence="12" key="1">
    <citation type="submission" date="2021-11" db="EMBL/GenBank/DDBJ databases">
        <authorList>
            <person name="Schell T."/>
        </authorList>
    </citation>
    <scope>NUCLEOTIDE SEQUENCE</scope>
    <source>
        <strain evidence="12">M5</strain>
    </source>
</reference>
<name>A0A8J2RAQ0_9CRUS</name>
<dbReference type="PANTHER" id="PTHR46173:SF1">
    <property type="entry name" value="CCA TRNA NUCLEOTIDYLTRANSFERASE 1, MITOCHONDRIAL"/>
    <property type="match status" value="1"/>
</dbReference>
<dbReference type="Pfam" id="PF12627">
    <property type="entry name" value="PolyA_pol_RNAbd"/>
    <property type="match status" value="1"/>
</dbReference>
<dbReference type="GO" id="GO:0046872">
    <property type="term" value="F:metal ion binding"/>
    <property type="evidence" value="ECO:0007669"/>
    <property type="project" value="UniProtKB-KW"/>
</dbReference>
<keyword evidence="5" id="KW-0548">Nucleotidyltransferase</keyword>
<dbReference type="EMBL" id="CAKKLH010000002">
    <property type="protein sequence ID" value="CAH0098487.1"/>
    <property type="molecule type" value="Genomic_DNA"/>
</dbReference>
<dbReference type="GO" id="GO:0005739">
    <property type="term" value="C:mitochondrion"/>
    <property type="evidence" value="ECO:0007669"/>
    <property type="project" value="TreeGrafter"/>
</dbReference>
<comment type="caution">
    <text evidence="12">The sequence shown here is derived from an EMBL/GenBank/DDBJ whole genome shotgun (WGS) entry which is preliminary data.</text>
</comment>
<keyword evidence="9" id="KW-0694">RNA-binding</keyword>
<dbReference type="GO" id="GO:0016779">
    <property type="term" value="F:nucleotidyltransferase activity"/>
    <property type="evidence" value="ECO:0007669"/>
    <property type="project" value="UniProtKB-KW"/>
</dbReference>
<organism evidence="12 13">
    <name type="scientific">Daphnia galeata</name>
    <dbReference type="NCBI Taxonomy" id="27404"/>
    <lineage>
        <taxon>Eukaryota</taxon>
        <taxon>Metazoa</taxon>
        <taxon>Ecdysozoa</taxon>
        <taxon>Arthropoda</taxon>
        <taxon>Crustacea</taxon>
        <taxon>Branchiopoda</taxon>
        <taxon>Diplostraca</taxon>
        <taxon>Cladocera</taxon>
        <taxon>Anomopoda</taxon>
        <taxon>Daphniidae</taxon>
        <taxon>Daphnia</taxon>
    </lineage>
</organism>
<evidence type="ECO:0000256" key="4">
    <source>
        <dbReference type="ARBA" id="ARBA00022694"/>
    </source>
</evidence>
<dbReference type="GO" id="GO:0000166">
    <property type="term" value="F:nucleotide binding"/>
    <property type="evidence" value="ECO:0007669"/>
    <property type="project" value="UniProtKB-KW"/>
</dbReference>
<evidence type="ECO:0000256" key="8">
    <source>
        <dbReference type="ARBA" id="ARBA00022842"/>
    </source>
</evidence>
<evidence type="ECO:0000259" key="11">
    <source>
        <dbReference type="Pfam" id="PF12627"/>
    </source>
</evidence>
<comment type="cofactor">
    <cofactor evidence="1">
        <name>Mg(2+)</name>
        <dbReference type="ChEBI" id="CHEBI:18420"/>
    </cofactor>
</comment>
<keyword evidence="4" id="KW-0819">tRNA processing</keyword>
<dbReference type="Pfam" id="PF01743">
    <property type="entry name" value="PolyA_pol"/>
    <property type="match status" value="1"/>
</dbReference>
<protein>
    <recommendedName>
        <fullName evidence="14">CCA tRNA nucleotidyltransferase 1, mitochondrial</fullName>
    </recommendedName>
</protein>
<dbReference type="Proteomes" id="UP000789390">
    <property type="component" value="Unassembled WGS sequence"/>
</dbReference>
<dbReference type="SUPFAM" id="SSF81891">
    <property type="entry name" value="Poly A polymerase C-terminal region-like"/>
    <property type="match status" value="1"/>
</dbReference>
<accession>A0A8J2RAQ0</accession>
<evidence type="ECO:0000256" key="3">
    <source>
        <dbReference type="ARBA" id="ARBA00022679"/>
    </source>
</evidence>
<dbReference type="PANTHER" id="PTHR46173">
    <property type="entry name" value="CCA TRNA NUCLEOTIDYLTRANSFERASE 1, MITOCHONDRIAL"/>
    <property type="match status" value="1"/>
</dbReference>
<keyword evidence="6" id="KW-0479">Metal-binding</keyword>
<dbReference type="CDD" id="cd05398">
    <property type="entry name" value="NT_ClassII-CCAase"/>
    <property type="match status" value="1"/>
</dbReference>
<evidence type="ECO:0000256" key="5">
    <source>
        <dbReference type="ARBA" id="ARBA00022695"/>
    </source>
</evidence>
<evidence type="ECO:0000313" key="12">
    <source>
        <dbReference type="EMBL" id="CAH0098487.1"/>
    </source>
</evidence>
<keyword evidence="3 9" id="KW-0808">Transferase</keyword>
<gene>
    <name evidence="12" type="ORF">DGAL_LOCUS568</name>
</gene>
<keyword evidence="13" id="KW-1185">Reference proteome</keyword>
<comment type="similarity">
    <text evidence="2 9">Belongs to the tRNA nucleotidyltransferase/poly(A) polymerase family.</text>
</comment>
<evidence type="ECO:0000313" key="13">
    <source>
        <dbReference type="Proteomes" id="UP000789390"/>
    </source>
</evidence>